<feature type="compositionally biased region" description="Gly residues" evidence="3">
    <location>
        <begin position="382"/>
        <end position="395"/>
    </location>
</feature>
<dbReference type="NCBIfam" id="NF003280">
    <property type="entry name" value="PRK04270.1"/>
    <property type="match status" value="1"/>
</dbReference>
<dbReference type="CDD" id="cd21148">
    <property type="entry name" value="PUA_Cbf5"/>
    <property type="match status" value="1"/>
</dbReference>
<dbReference type="PhylomeDB" id="A0A0G4HMQ7"/>
<feature type="region of interest" description="Disordered" evidence="3">
    <location>
        <begin position="378"/>
        <end position="410"/>
    </location>
</feature>
<dbReference type="GO" id="GO:0000495">
    <property type="term" value="P:box H/ACA sno(s)RNA 3'-end processing"/>
    <property type="evidence" value="ECO:0007669"/>
    <property type="project" value="TreeGrafter"/>
</dbReference>
<evidence type="ECO:0000313" key="6">
    <source>
        <dbReference type="EMBL" id="CEM45464.1"/>
    </source>
</evidence>
<evidence type="ECO:0000256" key="3">
    <source>
        <dbReference type="SAM" id="MobiDB-lite"/>
    </source>
</evidence>
<dbReference type="Gene3D" id="3.30.2350.10">
    <property type="entry name" value="Pseudouridine synthase"/>
    <property type="match status" value="1"/>
</dbReference>
<feature type="domain" description="Dyskerin-like" evidence="5">
    <location>
        <begin position="9"/>
        <end position="68"/>
    </location>
</feature>
<dbReference type="AlphaFoldDB" id="A0A0G4HMQ7"/>
<dbReference type="InterPro" id="IPR002478">
    <property type="entry name" value="PUA"/>
</dbReference>
<feature type="domain" description="PUA" evidence="4">
    <location>
        <begin position="275"/>
        <end position="351"/>
    </location>
</feature>
<dbReference type="Gene3D" id="2.30.130.10">
    <property type="entry name" value="PUA domain"/>
    <property type="match status" value="1"/>
</dbReference>
<protein>
    <submittedName>
        <fullName evidence="6">Uncharacterized protein</fullName>
    </submittedName>
</protein>
<reference evidence="6" key="1">
    <citation type="submission" date="2014-11" db="EMBL/GenBank/DDBJ databases">
        <authorList>
            <person name="Otto D Thomas"/>
            <person name="Naeem Raeece"/>
        </authorList>
    </citation>
    <scope>NUCLEOTIDE SEQUENCE</scope>
</reference>
<dbReference type="GO" id="GO:0003723">
    <property type="term" value="F:RNA binding"/>
    <property type="evidence" value="ECO:0007669"/>
    <property type="project" value="InterPro"/>
</dbReference>
<evidence type="ECO:0000256" key="2">
    <source>
        <dbReference type="ARBA" id="ARBA00023235"/>
    </source>
</evidence>
<dbReference type="SUPFAM" id="SSF88697">
    <property type="entry name" value="PUA domain-like"/>
    <property type="match status" value="1"/>
</dbReference>
<proteinExistence type="inferred from homology"/>
<dbReference type="Pfam" id="PF16198">
    <property type="entry name" value="TruB_C_2"/>
    <property type="match status" value="1"/>
</dbReference>
<dbReference type="InterPro" id="IPR020103">
    <property type="entry name" value="PsdUridine_synth_cat_dom_sf"/>
</dbReference>
<evidence type="ECO:0000256" key="1">
    <source>
        <dbReference type="ARBA" id="ARBA00008999"/>
    </source>
</evidence>
<dbReference type="VEuPathDB" id="CryptoDB:Cvel_29248"/>
<dbReference type="EMBL" id="CDMZ01003195">
    <property type="protein sequence ID" value="CEM45464.1"/>
    <property type="molecule type" value="Genomic_DNA"/>
</dbReference>
<dbReference type="SUPFAM" id="SSF55120">
    <property type="entry name" value="Pseudouridine synthase"/>
    <property type="match status" value="1"/>
</dbReference>
<dbReference type="GO" id="GO:0031429">
    <property type="term" value="C:box H/ACA snoRNP complex"/>
    <property type="evidence" value="ECO:0007669"/>
    <property type="project" value="TreeGrafter"/>
</dbReference>
<name>A0A0G4HMQ7_9ALVE</name>
<dbReference type="GO" id="GO:0031118">
    <property type="term" value="P:rRNA pseudouridine synthesis"/>
    <property type="evidence" value="ECO:0007669"/>
    <property type="project" value="TreeGrafter"/>
</dbReference>
<dbReference type="InterPro" id="IPR015947">
    <property type="entry name" value="PUA-like_sf"/>
</dbReference>
<dbReference type="NCBIfam" id="TIGR00425">
    <property type="entry name" value="CBF5"/>
    <property type="match status" value="1"/>
</dbReference>
<dbReference type="Pfam" id="PF01509">
    <property type="entry name" value="TruB_N"/>
    <property type="match status" value="1"/>
</dbReference>
<dbReference type="Pfam" id="PF08068">
    <property type="entry name" value="DKCLD"/>
    <property type="match status" value="1"/>
</dbReference>
<evidence type="ECO:0000259" key="4">
    <source>
        <dbReference type="SMART" id="SM00359"/>
    </source>
</evidence>
<dbReference type="GO" id="GO:0031120">
    <property type="term" value="P:snRNA pseudouridine synthesis"/>
    <property type="evidence" value="ECO:0007669"/>
    <property type="project" value="TreeGrafter"/>
</dbReference>
<dbReference type="GO" id="GO:0009982">
    <property type="term" value="F:pseudouridine synthase activity"/>
    <property type="evidence" value="ECO:0007669"/>
    <property type="project" value="InterPro"/>
</dbReference>
<dbReference type="InterPro" id="IPR004802">
    <property type="entry name" value="tRNA_PsdUridine_synth_B_fam"/>
</dbReference>
<dbReference type="GO" id="GO:1990481">
    <property type="term" value="P:mRNA pseudouridine synthesis"/>
    <property type="evidence" value="ECO:0007669"/>
    <property type="project" value="TreeGrafter"/>
</dbReference>
<comment type="similarity">
    <text evidence="1">Belongs to the pseudouridine synthase TruB family.</text>
</comment>
<dbReference type="PANTHER" id="PTHR23127">
    <property type="entry name" value="CENTROMERE/MICROTUBULE BINDING PROTEIN CBF5"/>
    <property type="match status" value="1"/>
</dbReference>
<dbReference type="InterPro" id="IPR032819">
    <property type="entry name" value="TruB_C"/>
</dbReference>
<dbReference type="PROSITE" id="PS50890">
    <property type="entry name" value="PUA"/>
    <property type="match status" value="1"/>
</dbReference>
<keyword evidence="2" id="KW-0413">Isomerase</keyword>
<dbReference type="InterPro" id="IPR012960">
    <property type="entry name" value="Dyskerin-like"/>
</dbReference>
<evidence type="ECO:0000259" key="5">
    <source>
        <dbReference type="SMART" id="SM01136"/>
    </source>
</evidence>
<organism evidence="6">
    <name type="scientific">Chromera velia CCMP2878</name>
    <dbReference type="NCBI Taxonomy" id="1169474"/>
    <lineage>
        <taxon>Eukaryota</taxon>
        <taxon>Sar</taxon>
        <taxon>Alveolata</taxon>
        <taxon>Colpodellida</taxon>
        <taxon>Chromeraceae</taxon>
        <taxon>Chromera</taxon>
    </lineage>
</organism>
<dbReference type="SMART" id="SM01136">
    <property type="entry name" value="DKCLD"/>
    <property type="match status" value="1"/>
</dbReference>
<accession>A0A0G4HMQ7</accession>
<dbReference type="InterPro" id="IPR002501">
    <property type="entry name" value="PsdUridine_synth_N"/>
</dbReference>
<sequence length="410" mass="45211">MRRRLVQTDSSEWPLLLRNYHELNIRPGHYTPSPKYGCTPPNRPLGDYVSNGVIVLDKPSGPSSHEVVSWVKKFVECERAVSIGTLEPRTTGCLLVCLDRSTRLHKTRVFARSFEYVVLVQLHAPLEPQNDPQSSSCRPISPQEQVSKALESLRGEQLQRVTPVISKVQRQLRLRRIHKIELIEYSEKKNHALISVSCEAATSIRTICIHLGILLGCGAHVHELRCIRSGCCSENRNLSTMHDVLDACHLSNTKEDESYLRRVILPLEYLLTHLPRIVLKDSAVNAICHGAVLKLVGVLRYESRIEAGSEVVLMTTKGEAVAVAFAEMSTASMATASDPAATAARVKRVIMDRNVYPLGWGFGSAAVKRRRVETANPLLGNELGGQAGQGQGNGVMGRSASTVDSDTPML</sequence>
<dbReference type="PANTHER" id="PTHR23127:SF0">
    <property type="entry name" value="H_ACA RIBONUCLEOPROTEIN COMPLEX SUBUNIT DKC1"/>
    <property type="match status" value="1"/>
</dbReference>
<gene>
    <name evidence="6" type="ORF">Cvel_29248</name>
</gene>
<dbReference type="SMART" id="SM00359">
    <property type="entry name" value="PUA"/>
    <property type="match status" value="1"/>
</dbReference>
<feature type="compositionally biased region" description="Polar residues" evidence="3">
    <location>
        <begin position="399"/>
        <end position="410"/>
    </location>
</feature>
<dbReference type="InterPro" id="IPR036974">
    <property type="entry name" value="PUA_sf"/>
</dbReference>
<dbReference type="Pfam" id="PF01472">
    <property type="entry name" value="PUA"/>
    <property type="match status" value="1"/>
</dbReference>